<dbReference type="RefSeq" id="WP_067155691.1">
    <property type="nucleotide sequence ID" value="NZ_CP014864.1"/>
</dbReference>
<evidence type="ECO:0000313" key="2">
    <source>
        <dbReference type="EMBL" id="AMX03462.1"/>
    </source>
</evidence>
<organism evidence="2 3">
    <name type="scientific">Microbulbifer thermotolerans</name>
    <dbReference type="NCBI Taxonomy" id="252514"/>
    <lineage>
        <taxon>Bacteria</taxon>
        <taxon>Pseudomonadati</taxon>
        <taxon>Pseudomonadota</taxon>
        <taxon>Gammaproteobacteria</taxon>
        <taxon>Cellvibrionales</taxon>
        <taxon>Microbulbiferaceae</taxon>
        <taxon>Microbulbifer</taxon>
    </lineage>
</organism>
<keyword evidence="3" id="KW-1185">Reference proteome</keyword>
<gene>
    <name evidence="2" type="ORF">A3224_13540</name>
</gene>
<accession>A0A143HQ98</accession>
<dbReference type="EMBL" id="CP014864">
    <property type="protein sequence ID" value="AMX03462.1"/>
    <property type="molecule type" value="Genomic_DNA"/>
</dbReference>
<proteinExistence type="predicted"/>
<dbReference type="GeneID" id="76609059"/>
<dbReference type="KEGG" id="mthd:A3224_13540"/>
<dbReference type="Proteomes" id="UP000076077">
    <property type="component" value="Chromosome"/>
</dbReference>
<evidence type="ECO:0000313" key="3">
    <source>
        <dbReference type="Proteomes" id="UP000076077"/>
    </source>
</evidence>
<sequence>MRKIVFVFLVTLFPNLVFACAKDKVDIYKYVTDSKIADAPILEGCLNINFLLAPKYVNEAMYLAGIMVNVKDSSGVLMASVPLAIVEEPGYQVANACLSESALKASELELVFLHKAHAELSGDGYSVLGGMACNHTEIVRLTSLVETHNKARQ</sequence>
<evidence type="ECO:0000256" key="1">
    <source>
        <dbReference type="SAM" id="SignalP"/>
    </source>
</evidence>
<evidence type="ECO:0008006" key="4">
    <source>
        <dbReference type="Google" id="ProtNLM"/>
    </source>
</evidence>
<protein>
    <recommendedName>
        <fullName evidence="4">Lipoprotein</fullName>
    </recommendedName>
</protein>
<feature type="chain" id="PRO_5007509750" description="Lipoprotein" evidence="1">
    <location>
        <begin position="20"/>
        <end position="153"/>
    </location>
</feature>
<dbReference type="PROSITE" id="PS51257">
    <property type="entry name" value="PROKAR_LIPOPROTEIN"/>
    <property type="match status" value="1"/>
</dbReference>
<keyword evidence="1" id="KW-0732">Signal</keyword>
<reference evidence="3" key="1">
    <citation type="submission" date="2016-03" db="EMBL/GenBank/DDBJ databases">
        <authorList>
            <person name="Lee Y.-S."/>
            <person name="Choi Y.-L."/>
        </authorList>
    </citation>
    <scope>NUCLEOTIDE SEQUENCE [LARGE SCALE GENOMIC DNA]</scope>
    <source>
        <strain evidence="3">DAU221</strain>
    </source>
</reference>
<name>A0A143HQ98_MICTH</name>
<dbReference type="AlphaFoldDB" id="A0A143HQ98"/>
<feature type="signal peptide" evidence="1">
    <location>
        <begin position="1"/>
        <end position="19"/>
    </location>
</feature>